<feature type="domain" description="RNA polymerase sigma factor 70 region 4 type 2" evidence="6">
    <location>
        <begin position="118"/>
        <end position="169"/>
    </location>
</feature>
<gene>
    <name evidence="7" type="primary">sigY</name>
    <name evidence="7" type="ORF">ACFQWB_01895</name>
</gene>
<dbReference type="InterPro" id="IPR013325">
    <property type="entry name" value="RNA_pol_sigma_r2"/>
</dbReference>
<dbReference type="InterPro" id="IPR013249">
    <property type="entry name" value="RNA_pol_sigma70_r4_t2"/>
</dbReference>
<evidence type="ECO:0000259" key="6">
    <source>
        <dbReference type="Pfam" id="PF08281"/>
    </source>
</evidence>
<evidence type="ECO:0000256" key="4">
    <source>
        <dbReference type="ARBA" id="ARBA00023163"/>
    </source>
</evidence>
<dbReference type="PANTHER" id="PTHR43133">
    <property type="entry name" value="RNA POLYMERASE ECF-TYPE SIGMA FACTO"/>
    <property type="match status" value="1"/>
</dbReference>
<dbReference type="PANTHER" id="PTHR43133:SF60">
    <property type="entry name" value="RNA POLYMERASE SIGMA FACTOR SIGV"/>
    <property type="match status" value="1"/>
</dbReference>
<feature type="domain" description="RNA polymerase sigma-70 region 2" evidence="5">
    <location>
        <begin position="23"/>
        <end position="90"/>
    </location>
</feature>
<sequence>MEAEEQPLIRLAQHGDDEALAELLRRHYPFVRNYMIKWTMDPETAQEMTQEAMMRAVTHIRSYDGSSKLSSWLITIASRLYLDECRRRKRESRWRQEQRQSARRMRWTAEASGSEWRDVMDALAELEPETRAAILLKHYYGYGYEEIGRMLGCPEGTAKSRVFHGIRKLRKEWNNDGERTQ</sequence>
<dbReference type="EMBL" id="JBHTGQ010000002">
    <property type="protein sequence ID" value="MFC7748699.1"/>
    <property type="molecule type" value="Genomic_DNA"/>
</dbReference>
<evidence type="ECO:0000313" key="8">
    <source>
        <dbReference type="Proteomes" id="UP001596528"/>
    </source>
</evidence>
<dbReference type="NCBIfam" id="NF007216">
    <property type="entry name" value="PRK09638.1"/>
    <property type="match status" value="1"/>
</dbReference>
<evidence type="ECO:0000313" key="7">
    <source>
        <dbReference type="EMBL" id="MFC7748699.1"/>
    </source>
</evidence>
<dbReference type="RefSeq" id="WP_246067973.1">
    <property type="nucleotide sequence ID" value="NZ_JBHTGQ010000002.1"/>
</dbReference>
<accession>A0ABW2UXT3</accession>
<keyword evidence="8" id="KW-1185">Reference proteome</keyword>
<dbReference type="Gene3D" id="1.10.1740.10">
    <property type="match status" value="1"/>
</dbReference>
<dbReference type="SUPFAM" id="SSF88659">
    <property type="entry name" value="Sigma3 and sigma4 domains of RNA polymerase sigma factors"/>
    <property type="match status" value="1"/>
</dbReference>
<evidence type="ECO:0000256" key="1">
    <source>
        <dbReference type="ARBA" id="ARBA00010641"/>
    </source>
</evidence>
<dbReference type="Pfam" id="PF08281">
    <property type="entry name" value="Sigma70_r4_2"/>
    <property type="match status" value="1"/>
</dbReference>
<dbReference type="Pfam" id="PF04542">
    <property type="entry name" value="Sigma70_r2"/>
    <property type="match status" value="1"/>
</dbReference>
<evidence type="ECO:0000259" key="5">
    <source>
        <dbReference type="Pfam" id="PF04542"/>
    </source>
</evidence>
<dbReference type="InterPro" id="IPR007627">
    <property type="entry name" value="RNA_pol_sigma70_r2"/>
</dbReference>
<proteinExistence type="inferred from homology"/>
<keyword evidence="2" id="KW-0805">Transcription regulation</keyword>
<dbReference type="InterPro" id="IPR014284">
    <property type="entry name" value="RNA_pol_sigma-70_dom"/>
</dbReference>
<evidence type="ECO:0000256" key="2">
    <source>
        <dbReference type="ARBA" id="ARBA00023015"/>
    </source>
</evidence>
<dbReference type="Proteomes" id="UP001596528">
    <property type="component" value="Unassembled WGS sequence"/>
</dbReference>
<comment type="caution">
    <text evidence="7">The sequence shown here is derived from an EMBL/GenBank/DDBJ whole genome shotgun (WGS) entry which is preliminary data.</text>
</comment>
<keyword evidence="3" id="KW-0731">Sigma factor</keyword>
<comment type="similarity">
    <text evidence="1">Belongs to the sigma-70 factor family. ECF subfamily.</text>
</comment>
<dbReference type="InterPro" id="IPR036388">
    <property type="entry name" value="WH-like_DNA-bd_sf"/>
</dbReference>
<evidence type="ECO:0000256" key="3">
    <source>
        <dbReference type="ARBA" id="ARBA00023082"/>
    </source>
</evidence>
<dbReference type="CDD" id="cd06171">
    <property type="entry name" value="Sigma70_r4"/>
    <property type="match status" value="1"/>
</dbReference>
<dbReference type="InterPro" id="IPR039425">
    <property type="entry name" value="RNA_pol_sigma-70-like"/>
</dbReference>
<dbReference type="SUPFAM" id="SSF88946">
    <property type="entry name" value="Sigma2 domain of RNA polymerase sigma factors"/>
    <property type="match status" value="1"/>
</dbReference>
<reference evidence="8" key="1">
    <citation type="journal article" date="2019" name="Int. J. Syst. Evol. Microbiol.">
        <title>The Global Catalogue of Microorganisms (GCM) 10K type strain sequencing project: providing services to taxonomists for standard genome sequencing and annotation.</title>
        <authorList>
            <consortium name="The Broad Institute Genomics Platform"/>
            <consortium name="The Broad Institute Genome Sequencing Center for Infectious Disease"/>
            <person name="Wu L."/>
            <person name="Ma J."/>
        </authorList>
    </citation>
    <scope>NUCLEOTIDE SEQUENCE [LARGE SCALE GENOMIC DNA]</scope>
    <source>
        <strain evidence="8">JCM 18657</strain>
    </source>
</reference>
<protein>
    <submittedName>
        <fullName evidence="7">RNA polymerase sigma factor SigY</fullName>
    </submittedName>
</protein>
<dbReference type="InterPro" id="IPR013324">
    <property type="entry name" value="RNA_pol_sigma_r3/r4-like"/>
</dbReference>
<dbReference type="Gene3D" id="1.10.10.10">
    <property type="entry name" value="Winged helix-like DNA-binding domain superfamily/Winged helix DNA-binding domain"/>
    <property type="match status" value="1"/>
</dbReference>
<dbReference type="NCBIfam" id="TIGR02937">
    <property type="entry name" value="sigma70-ECF"/>
    <property type="match status" value="1"/>
</dbReference>
<organism evidence="7 8">
    <name type="scientific">Paenibacillus thermoaerophilus</name>
    <dbReference type="NCBI Taxonomy" id="1215385"/>
    <lineage>
        <taxon>Bacteria</taxon>
        <taxon>Bacillati</taxon>
        <taxon>Bacillota</taxon>
        <taxon>Bacilli</taxon>
        <taxon>Bacillales</taxon>
        <taxon>Paenibacillaceae</taxon>
        <taxon>Paenibacillus</taxon>
    </lineage>
</organism>
<name>A0ABW2UXT3_9BACL</name>
<keyword evidence="4" id="KW-0804">Transcription</keyword>